<comment type="similarity">
    <text evidence="1">Belongs to the HipA Ser/Thr kinase family.</text>
</comment>
<evidence type="ECO:0000256" key="4">
    <source>
        <dbReference type="SAM" id="MobiDB-lite"/>
    </source>
</evidence>
<dbReference type="InterPro" id="IPR052028">
    <property type="entry name" value="HipA_Ser/Thr_kinase"/>
</dbReference>
<dbReference type="InterPro" id="IPR012893">
    <property type="entry name" value="HipA-like_C"/>
</dbReference>
<protein>
    <recommendedName>
        <fullName evidence="9">Phosphatidylinositol kinase</fullName>
    </recommendedName>
</protein>
<organism evidence="7 8">
    <name type="scientific">Rhodoferax fermentans</name>
    <dbReference type="NCBI Taxonomy" id="28066"/>
    <lineage>
        <taxon>Bacteria</taxon>
        <taxon>Pseudomonadati</taxon>
        <taxon>Pseudomonadota</taxon>
        <taxon>Betaproteobacteria</taxon>
        <taxon>Burkholderiales</taxon>
        <taxon>Comamonadaceae</taxon>
        <taxon>Rhodoferax</taxon>
    </lineage>
</organism>
<keyword evidence="2" id="KW-0808">Transferase</keyword>
<dbReference type="OrthoDB" id="9805913at2"/>
<dbReference type="InterPro" id="IPR017508">
    <property type="entry name" value="HipA_N1"/>
</dbReference>
<reference evidence="7 8" key="1">
    <citation type="submission" date="2017-01" db="EMBL/GenBank/DDBJ databases">
        <title>Genome sequencing of Rhodoferax fermentans JCM 7819.</title>
        <authorList>
            <person name="Kim Y.J."/>
            <person name="Farh M.E.-A."/>
            <person name="Yang D.-C."/>
        </authorList>
    </citation>
    <scope>NUCLEOTIDE SEQUENCE [LARGE SCALE GENOMIC DNA]</scope>
    <source>
        <strain evidence="7 8">JCM 7819</strain>
    </source>
</reference>
<feature type="region of interest" description="Disordered" evidence="4">
    <location>
        <begin position="416"/>
        <end position="452"/>
    </location>
</feature>
<dbReference type="Pfam" id="PF07804">
    <property type="entry name" value="HipA_C"/>
    <property type="match status" value="1"/>
</dbReference>
<feature type="compositionally biased region" description="Basic residues" evidence="4">
    <location>
        <begin position="442"/>
        <end position="452"/>
    </location>
</feature>
<proteinExistence type="inferred from homology"/>
<evidence type="ECO:0000313" key="7">
    <source>
        <dbReference type="EMBL" id="OOV09064.1"/>
    </source>
</evidence>
<dbReference type="PANTHER" id="PTHR37419">
    <property type="entry name" value="SERINE/THREONINE-PROTEIN KINASE TOXIN HIPA"/>
    <property type="match status" value="1"/>
</dbReference>
<evidence type="ECO:0000256" key="3">
    <source>
        <dbReference type="ARBA" id="ARBA00022777"/>
    </source>
</evidence>
<comment type="caution">
    <text evidence="7">The sequence shown here is derived from an EMBL/GenBank/DDBJ whole genome shotgun (WGS) entry which is preliminary data.</text>
</comment>
<dbReference type="NCBIfam" id="TIGR03071">
    <property type="entry name" value="couple_hipA"/>
    <property type="match status" value="1"/>
</dbReference>
<keyword evidence="3" id="KW-0418">Kinase</keyword>
<sequence>MTIGQAGLNVFVNGKHVAVLQSPSGFEHYLTYLNGTRPEDFVSLLMPVQSPSWEWPSLHPFFQVSLPEGFLLSVLKEQLGPHLGASPMDLLSVVGHNMIGRVQVSAGNSPQPQLAANELDGLLHGSASREVFMGLMSQYAASGVSGVVPKFLTPETQALFRKGTVSTERHIVKASSDKQPFIGLNEHLCMTAARATGFAVAQTVVSDDGQILVVERFDIDPVSGQRLGFEDFCSLLGLNADQKYNATWERTARLVRDFVPATGLRASYEQLAVTLLLTYALGNADCHTKNLAFLYAGYDDVRVAPIYDMLTILAYDSYADNPPGMYIDGRKSWDNMKPVWRLLQVFLGIDPPRQRELIERVSTAVASIIPEVIQHMKHTPGFDPVGARMLWHWNEGLNRLNQRISMAVPDIRALTTETGVTEPTPPQKFAAPRYGESPLLATKRRAKPVRPS</sequence>
<dbReference type="AlphaFoldDB" id="A0A1T1AY68"/>
<dbReference type="GO" id="GO:0005829">
    <property type="term" value="C:cytosol"/>
    <property type="evidence" value="ECO:0007669"/>
    <property type="project" value="TreeGrafter"/>
</dbReference>
<dbReference type="PANTHER" id="PTHR37419:SF1">
    <property type="entry name" value="SERINE_THREONINE-PROTEIN KINASE TOXIN HIPA"/>
    <property type="match status" value="1"/>
</dbReference>
<dbReference type="Pfam" id="PF13657">
    <property type="entry name" value="Couple_hipA"/>
    <property type="match status" value="1"/>
</dbReference>
<evidence type="ECO:0000256" key="1">
    <source>
        <dbReference type="ARBA" id="ARBA00010164"/>
    </source>
</evidence>
<evidence type="ECO:0008006" key="9">
    <source>
        <dbReference type="Google" id="ProtNLM"/>
    </source>
</evidence>
<dbReference type="GO" id="GO:0004674">
    <property type="term" value="F:protein serine/threonine kinase activity"/>
    <property type="evidence" value="ECO:0007669"/>
    <property type="project" value="TreeGrafter"/>
</dbReference>
<feature type="domain" description="HipA-like C-terminal" evidence="5">
    <location>
        <begin position="144"/>
        <end position="366"/>
    </location>
</feature>
<keyword evidence="8" id="KW-1185">Reference proteome</keyword>
<name>A0A1T1AY68_RHOFE</name>
<evidence type="ECO:0000259" key="5">
    <source>
        <dbReference type="Pfam" id="PF07804"/>
    </source>
</evidence>
<accession>A0A1T1AY68</accession>
<dbReference type="Proteomes" id="UP000190750">
    <property type="component" value="Unassembled WGS sequence"/>
</dbReference>
<dbReference type="EMBL" id="MTJN01000002">
    <property type="protein sequence ID" value="OOV09064.1"/>
    <property type="molecule type" value="Genomic_DNA"/>
</dbReference>
<gene>
    <name evidence="7" type="ORF">RF819_10890</name>
</gene>
<dbReference type="STRING" id="28066.RF819_10890"/>
<evidence type="ECO:0000313" key="8">
    <source>
        <dbReference type="Proteomes" id="UP000190750"/>
    </source>
</evidence>
<evidence type="ECO:0000259" key="6">
    <source>
        <dbReference type="Pfam" id="PF13657"/>
    </source>
</evidence>
<evidence type="ECO:0000256" key="2">
    <source>
        <dbReference type="ARBA" id="ARBA00022679"/>
    </source>
</evidence>
<feature type="domain" description="HipA N-terminal subdomain 1" evidence="6">
    <location>
        <begin position="8"/>
        <end position="104"/>
    </location>
</feature>